<keyword evidence="3" id="KW-1185">Reference proteome</keyword>
<protein>
    <submittedName>
        <fullName evidence="2">Uncharacterized protein</fullName>
    </submittedName>
</protein>
<evidence type="ECO:0000313" key="3">
    <source>
        <dbReference type="Proteomes" id="UP000823388"/>
    </source>
</evidence>
<dbReference type="AlphaFoldDB" id="A0A8T0ULN6"/>
<name>A0A8T0ULN6_PANVG</name>
<reference evidence="2" key="1">
    <citation type="submission" date="2020-05" db="EMBL/GenBank/DDBJ databases">
        <title>WGS assembly of Panicum virgatum.</title>
        <authorList>
            <person name="Lovell J.T."/>
            <person name="Jenkins J."/>
            <person name="Shu S."/>
            <person name="Juenger T.E."/>
            <person name="Schmutz J."/>
        </authorList>
    </citation>
    <scope>NUCLEOTIDE SEQUENCE</scope>
    <source>
        <strain evidence="2">AP13</strain>
    </source>
</reference>
<dbReference type="Proteomes" id="UP000823388">
    <property type="component" value="Chromosome 3K"/>
</dbReference>
<dbReference type="EMBL" id="CM029041">
    <property type="protein sequence ID" value="KAG2623470.1"/>
    <property type="molecule type" value="Genomic_DNA"/>
</dbReference>
<accession>A0A8T0ULN6</accession>
<evidence type="ECO:0000313" key="2">
    <source>
        <dbReference type="EMBL" id="KAG2623470.1"/>
    </source>
</evidence>
<evidence type="ECO:0000256" key="1">
    <source>
        <dbReference type="SAM" id="MobiDB-lite"/>
    </source>
</evidence>
<gene>
    <name evidence="2" type="ORF">PVAP13_3KG062627</name>
</gene>
<feature type="region of interest" description="Disordered" evidence="1">
    <location>
        <begin position="1"/>
        <end position="61"/>
    </location>
</feature>
<proteinExistence type="predicted"/>
<sequence>MAVREESAELPLVAQVEQRRRSTSDELVLPSSHSPPNISLRHHDEDHRGLDHTPLPPYADL</sequence>
<organism evidence="2 3">
    <name type="scientific">Panicum virgatum</name>
    <name type="common">Blackwell switchgrass</name>
    <dbReference type="NCBI Taxonomy" id="38727"/>
    <lineage>
        <taxon>Eukaryota</taxon>
        <taxon>Viridiplantae</taxon>
        <taxon>Streptophyta</taxon>
        <taxon>Embryophyta</taxon>
        <taxon>Tracheophyta</taxon>
        <taxon>Spermatophyta</taxon>
        <taxon>Magnoliopsida</taxon>
        <taxon>Liliopsida</taxon>
        <taxon>Poales</taxon>
        <taxon>Poaceae</taxon>
        <taxon>PACMAD clade</taxon>
        <taxon>Panicoideae</taxon>
        <taxon>Panicodae</taxon>
        <taxon>Paniceae</taxon>
        <taxon>Panicinae</taxon>
        <taxon>Panicum</taxon>
        <taxon>Panicum sect. Hiantes</taxon>
    </lineage>
</organism>
<feature type="compositionally biased region" description="Basic and acidic residues" evidence="1">
    <location>
        <begin position="41"/>
        <end position="51"/>
    </location>
</feature>
<comment type="caution">
    <text evidence="2">The sequence shown here is derived from an EMBL/GenBank/DDBJ whole genome shotgun (WGS) entry which is preliminary data.</text>
</comment>